<protein>
    <submittedName>
        <fullName evidence="1">Uncharacterized protein</fullName>
    </submittedName>
</protein>
<organism evidence="1 2">
    <name type="scientific">Prosthecobacter algae</name>
    <dbReference type="NCBI Taxonomy" id="1144682"/>
    <lineage>
        <taxon>Bacteria</taxon>
        <taxon>Pseudomonadati</taxon>
        <taxon>Verrucomicrobiota</taxon>
        <taxon>Verrucomicrobiia</taxon>
        <taxon>Verrucomicrobiales</taxon>
        <taxon>Verrucomicrobiaceae</taxon>
        <taxon>Prosthecobacter</taxon>
    </lineage>
</organism>
<keyword evidence="2" id="KW-1185">Reference proteome</keyword>
<evidence type="ECO:0000313" key="1">
    <source>
        <dbReference type="EMBL" id="GAA5141212.1"/>
    </source>
</evidence>
<proteinExistence type="predicted"/>
<reference evidence="2" key="1">
    <citation type="journal article" date="2019" name="Int. J. Syst. Evol. Microbiol.">
        <title>The Global Catalogue of Microorganisms (GCM) 10K type strain sequencing project: providing services to taxonomists for standard genome sequencing and annotation.</title>
        <authorList>
            <consortium name="The Broad Institute Genomics Platform"/>
            <consortium name="The Broad Institute Genome Sequencing Center for Infectious Disease"/>
            <person name="Wu L."/>
            <person name="Ma J."/>
        </authorList>
    </citation>
    <scope>NUCLEOTIDE SEQUENCE [LARGE SCALE GENOMIC DNA]</scope>
    <source>
        <strain evidence="2">JCM 18053</strain>
    </source>
</reference>
<comment type="caution">
    <text evidence="1">The sequence shown here is derived from an EMBL/GenBank/DDBJ whole genome shotgun (WGS) entry which is preliminary data.</text>
</comment>
<dbReference type="RefSeq" id="WP_345736708.1">
    <property type="nucleotide sequence ID" value="NZ_BAABIA010000004.1"/>
</dbReference>
<name>A0ABP9PAI8_9BACT</name>
<gene>
    <name evidence="1" type="ORF">GCM10023213_25050</name>
</gene>
<dbReference type="Proteomes" id="UP001499852">
    <property type="component" value="Unassembled WGS sequence"/>
</dbReference>
<sequence length="194" mass="21474">MKLFKLIASRAGQVLFDDRVEADSPREAREQMKALMGLNSLTGVVYAITEIPIELIQSIVDARLVEALQRLNGGQAPATVEQMIRPIASAAVREQLANLREARITPDDPPPPPQRFDAFTPAVDQIIGTPTPTSTPPKPRRKLTSVTTNGTLVDWKAVKRLYRRTGSIKQAAAQFKLSVNSVKARIRREGWTHD</sequence>
<dbReference type="EMBL" id="BAABIA010000004">
    <property type="protein sequence ID" value="GAA5141212.1"/>
    <property type="molecule type" value="Genomic_DNA"/>
</dbReference>
<evidence type="ECO:0000313" key="2">
    <source>
        <dbReference type="Proteomes" id="UP001499852"/>
    </source>
</evidence>
<accession>A0ABP9PAI8</accession>